<protein>
    <submittedName>
        <fullName evidence="1">Uncharacterized protein</fullName>
    </submittedName>
</protein>
<evidence type="ECO:0000313" key="2">
    <source>
        <dbReference type="Proteomes" id="UP000326759"/>
    </source>
</evidence>
<gene>
    <name evidence="1" type="ORF">Anas_11246</name>
</gene>
<dbReference type="EMBL" id="SEYY01004336">
    <property type="protein sequence ID" value="KAB7503837.1"/>
    <property type="molecule type" value="Genomic_DNA"/>
</dbReference>
<dbReference type="Proteomes" id="UP000326759">
    <property type="component" value="Unassembled WGS sequence"/>
</dbReference>
<sequence>YKEELSHVSSKLRKKLDSQGSRLDKMVDNLREMLEKFISDQKDKDSFEAVMIDGHDVPEMSYVSP</sequence>
<feature type="non-terminal residue" evidence="1">
    <location>
        <position position="1"/>
    </location>
</feature>
<accession>A0A5N5TC54</accession>
<dbReference type="AlphaFoldDB" id="A0A5N5TC54"/>
<name>A0A5N5TC54_9CRUS</name>
<evidence type="ECO:0000313" key="1">
    <source>
        <dbReference type="EMBL" id="KAB7503837.1"/>
    </source>
</evidence>
<organism evidence="1 2">
    <name type="scientific">Armadillidium nasatum</name>
    <dbReference type="NCBI Taxonomy" id="96803"/>
    <lineage>
        <taxon>Eukaryota</taxon>
        <taxon>Metazoa</taxon>
        <taxon>Ecdysozoa</taxon>
        <taxon>Arthropoda</taxon>
        <taxon>Crustacea</taxon>
        <taxon>Multicrustacea</taxon>
        <taxon>Malacostraca</taxon>
        <taxon>Eumalacostraca</taxon>
        <taxon>Peracarida</taxon>
        <taxon>Isopoda</taxon>
        <taxon>Oniscidea</taxon>
        <taxon>Crinocheta</taxon>
        <taxon>Armadillidiidae</taxon>
        <taxon>Armadillidium</taxon>
    </lineage>
</organism>
<reference evidence="1 2" key="1">
    <citation type="journal article" date="2019" name="PLoS Biol.">
        <title>Sex chromosomes control vertical transmission of feminizing Wolbachia symbionts in an isopod.</title>
        <authorList>
            <person name="Becking T."/>
            <person name="Chebbi M.A."/>
            <person name="Giraud I."/>
            <person name="Moumen B."/>
            <person name="Laverre T."/>
            <person name="Caubet Y."/>
            <person name="Peccoud J."/>
            <person name="Gilbert C."/>
            <person name="Cordaux R."/>
        </authorList>
    </citation>
    <scope>NUCLEOTIDE SEQUENCE [LARGE SCALE GENOMIC DNA]</scope>
    <source>
        <strain evidence="1">ANa2</strain>
        <tissue evidence="1">Whole body excluding digestive tract and cuticle</tissue>
    </source>
</reference>
<comment type="caution">
    <text evidence="1">The sequence shown here is derived from an EMBL/GenBank/DDBJ whole genome shotgun (WGS) entry which is preliminary data.</text>
</comment>
<keyword evidence="2" id="KW-1185">Reference proteome</keyword>
<proteinExistence type="predicted"/>